<dbReference type="AlphaFoldDB" id="A0A0G0PW03"/>
<protein>
    <submittedName>
        <fullName evidence="2">Uncharacterized protein</fullName>
    </submittedName>
</protein>
<evidence type="ECO:0000256" key="1">
    <source>
        <dbReference type="SAM" id="Phobius"/>
    </source>
</evidence>
<accession>A0A0G0PW03</accession>
<keyword evidence="1" id="KW-0812">Transmembrane</keyword>
<sequence length="69" mass="7899">NYWDIFIFPFIVEVGAVTTDAGSRIRNKGLKVLINFLGDFGLNIIFYFLFFVDLAVSLGIVYLINKTIY</sequence>
<feature type="transmembrane region" description="Helical" evidence="1">
    <location>
        <begin position="44"/>
        <end position="64"/>
    </location>
</feature>
<evidence type="ECO:0000313" key="2">
    <source>
        <dbReference type="EMBL" id="KKR32344.1"/>
    </source>
</evidence>
<feature type="non-terminal residue" evidence="2">
    <location>
        <position position="1"/>
    </location>
</feature>
<comment type="caution">
    <text evidence="2">The sequence shown here is derived from an EMBL/GenBank/DDBJ whole genome shotgun (WGS) entry which is preliminary data.</text>
</comment>
<gene>
    <name evidence="2" type="ORF">UT64_C0036G0001</name>
</gene>
<dbReference type="EMBL" id="LBXO01000036">
    <property type="protein sequence ID" value="KKR32344.1"/>
    <property type="molecule type" value="Genomic_DNA"/>
</dbReference>
<dbReference type="Proteomes" id="UP000034137">
    <property type="component" value="Unassembled WGS sequence"/>
</dbReference>
<evidence type="ECO:0000313" key="3">
    <source>
        <dbReference type="Proteomes" id="UP000034137"/>
    </source>
</evidence>
<reference evidence="2 3" key="1">
    <citation type="journal article" date="2015" name="Nature">
        <title>rRNA introns, odd ribosomes, and small enigmatic genomes across a large radiation of phyla.</title>
        <authorList>
            <person name="Brown C.T."/>
            <person name="Hug L.A."/>
            <person name="Thomas B.C."/>
            <person name="Sharon I."/>
            <person name="Castelle C.J."/>
            <person name="Singh A."/>
            <person name="Wilkins M.J."/>
            <person name="Williams K.H."/>
            <person name="Banfield J.F."/>
        </authorList>
    </citation>
    <scope>NUCLEOTIDE SEQUENCE [LARGE SCALE GENOMIC DNA]</scope>
</reference>
<proteinExistence type="predicted"/>
<organism evidence="2 3">
    <name type="scientific">Candidatus Falkowbacteria bacterium GW2011_GWF2_39_8</name>
    <dbReference type="NCBI Taxonomy" id="1618642"/>
    <lineage>
        <taxon>Bacteria</taxon>
        <taxon>Candidatus Falkowiibacteriota</taxon>
    </lineage>
</organism>
<keyword evidence="1" id="KW-0472">Membrane</keyword>
<name>A0A0G0PW03_9BACT</name>
<keyword evidence="1" id="KW-1133">Transmembrane helix</keyword>